<comment type="caution">
    <text evidence="1">The sequence shown here is derived from an EMBL/GenBank/DDBJ whole genome shotgun (WGS) entry which is preliminary data.</text>
</comment>
<evidence type="ECO:0000313" key="1">
    <source>
        <dbReference type="EMBL" id="PPQ89317.1"/>
    </source>
</evidence>
<dbReference type="InParanoid" id="A0A409XFA9"/>
<reference evidence="1 2" key="1">
    <citation type="journal article" date="2018" name="Evol. Lett.">
        <title>Horizontal gene cluster transfer increased hallucinogenic mushroom diversity.</title>
        <authorList>
            <person name="Reynolds H.T."/>
            <person name="Vijayakumar V."/>
            <person name="Gluck-Thaler E."/>
            <person name="Korotkin H.B."/>
            <person name="Matheny P.B."/>
            <person name="Slot J.C."/>
        </authorList>
    </citation>
    <scope>NUCLEOTIDE SEQUENCE [LARGE SCALE GENOMIC DNA]</scope>
    <source>
        <strain evidence="1 2">2631</strain>
    </source>
</reference>
<gene>
    <name evidence="1" type="ORF">CVT25_000121</name>
</gene>
<dbReference type="Proteomes" id="UP000283269">
    <property type="component" value="Unassembled WGS sequence"/>
</dbReference>
<dbReference type="EMBL" id="NHYD01001905">
    <property type="protein sequence ID" value="PPQ89317.1"/>
    <property type="molecule type" value="Genomic_DNA"/>
</dbReference>
<proteinExistence type="predicted"/>
<accession>A0A409XFA9</accession>
<organism evidence="1 2">
    <name type="scientific">Psilocybe cyanescens</name>
    <dbReference type="NCBI Taxonomy" id="93625"/>
    <lineage>
        <taxon>Eukaryota</taxon>
        <taxon>Fungi</taxon>
        <taxon>Dikarya</taxon>
        <taxon>Basidiomycota</taxon>
        <taxon>Agaricomycotina</taxon>
        <taxon>Agaricomycetes</taxon>
        <taxon>Agaricomycetidae</taxon>
        <taxon>Agaricales</taxon>
        <taxon>Agaricineae</taxon>
        <taxon>Strophariaceae</taxon>
        <taxon>Psilocybe</taxon>
    </lineage>
</organism>
<sequence>MAINALGLYGHITDPLIPGAIPDPLLKPTYPLSVCLQFTPQELSNFKEWWGSDGQVQHILTSCLDMMVLASIPQTIPNTGQRQSSCDIYAWLCILYSAGDYHSAMNIEMKLHNLECRSMTSPQGLPLQDYIATWRSSTTQMLAAGYPLPPHQLLQLFVNGLPNNVLAFIPLQNEVLVRLNNSDDNSLPTLEDVMENVVNPFLANAPSLLQHLPLVL</sequence>
<keyword evidence="2" id="KW-1185">Reference proteome</keyword>
<dbReference type="STRING" id="93625.A0A409XFA9"/>
<dbReference type="AlphaFoldDB" id="A0A409XFA9"/>
<protein>
    <submittedName>
        <fullName evidence="1">Uncharacterized protein</fullName>
    </submittedName>
</protein>
<name>A0A409XFA9_PSICY</name>
<evidence type="ECO:0000313" key="2">
    <source>
        <dbReference type="Proteomes" id="UP000283269"/>
    </source>
</evidence>